<name>A0A2T4YWK7_9HYPH</name>
<keyword evidence="2" id="KW-0378">Hydrolase</keyword>
<dbReference type="InterPro" id="IPR051411">
    <property type="entry name" value="Polyketide_trans_af380"/>
</dbReference>
<dbReference type="PANTHER" id="PTHR47751:SF1">
    <property type="entry name" value="SUPERFAMILY HYDROLASE, PUTATIVE (AFU_ORTHOLOGUE AFUA_2G16580)-RELATED"/>
    <property type="match status" value="1"/>
</dbReference>
<evidence type="ECO:0000259" key="1">
    <source>
        <dbReference type="Pfam" id="PF12146"/>
    </source>
</evidence>
<dbReference type="Pfam" id="PF12146">
    <property type="entry name" value="Hydrolase_4"/>
    <property type="match status" value="1"/>
</dbReference>
<dbReference type="InterPro" id="IPR029058">
    <property type="entry name" value="AB_hydrolase_fold"/>
</dbReference>
<dbReference type="Proteomes" id="UP000241808">
    <property type="component" value="Unassembled WGS sequence"/>
</dbReference>
<accession>A0A2T4YWK7</accession>
<reference evidence="2 3" key="1">
    <citation type="submission" date="2018-04" db="EMBL/GenBank/DDBJ databases">
        <title>Genomic Encyclopedia of Archaeal and Bacterial Type Strains, Phase II (KMG-II): from individual species to whole genera.</title>
        <authorList>
            <person name="Goeker M."/>
        </authorList>
    </citation>
    <scope>NUCLEOTIDE SEQUENCE [LARGE SCALE GENOMIC DNA]</scope>
    <source>
        <strain evidence="2 3">DSM 25521</strain>
    </source>
</reference>
<evidence type="ECO:0000313" key="3">
    <source>
        <dbReference type="Proteomes" id="UP000241808"/>
    </source>
</evidence>
<dbReference type="SUPFAM" id="SSF53474">
    <property type="entry name" value="alpha/beta-Hydrolases"/>
    <property type="match status" value="1"/>
</dbReference>
<feature type="domain" description="Serine aminopeptidase S33" evidence="1">
    <location>
        <begin position="3"/>
        <end position="83"/>
    </location>
</feature>
<proteinExistence type="predicted"/>
<dbReference type="AlphaFoldDB" id="A0A2T4YWK7"/>
<dbReference type="EMBL" id="PZZL01000022">
    <property type="protein sequence ID" value="PTM48843.1"/>
    <property type="molecule type" value="Genomic_DNA"/>
</dbReference>
<dbReference type="Gene3D" id="3.40.50.1820">
    <property type="entry name" value="alpha/beta hydrolase"/>
    <property type="match status" value="1"/>
</dbReference>
<dbReference type="InterPro" id="IPR022742">
    <property type="entry name" value="Hydrolase_4"/>
</dbReference>
<keyword evidence="3" id="KW-1185">Reference proteome</keyword>
<gene>
    <name evidence="2" type="ORF">C8P69_12217</name>
</gene>
<dbReference type="GO" id="GO:0016787">
    <property type="term" value="F:hydrolase activity"/>
    <property type="evidence" value="ECO:0007669"/>
    <property type="project" value="UniProtKB-KW"/>
</dbReference>
<sequence length="116" mass="12806">MQYVWRLMREGFMALAFDPRFHGESGGEPRRHESGAEKVKDIQSAVDHLIARPDVDPSRVYVLGVCQGVNWAIESAIADSRVRAISVVAGHYLTPEVALMCLGNQGNVDAKIARSR</sequence>
<dbReference type="PANTHER" id="PTHR47751">
    <property type="entry name" value="SUPERFAMILY HYDROLASE, PUTATIVE (AFU_ORTHOLOGUE AFUA_2G16580)-RELATED"/>
    <property type="match status" value="1"/>
</dbReference>
<protein>
    <submittedName>
        <fullName evidence="2">Dienelactone hydrolase family protein</fullName>
    </submittedName>
</protein>
<evidence type="ECO:0000313" key="2">
    <source>
        <dbReference type="EMBL" id="PTM48843.1"/>
    </source>
</evidence>
<comment type="caution">
    <text evidence="2">The sequence shown here is derived from an EMBL/GenBank/DDBJ whole genome shotgun (WGS) entry which is preliminary data.</text>
</comment>
<organism evidence="2 3">
    <name type="scientific">Phreatobacter oligotrophus</name>
    <dbReference type="NCBI Taxonomy" id="1122261"/>
    <lineage>
        <taxon>Bacteria</taxon>
        <taxon>Pseudomonadati</taxon>
        <taxon>Pseudomonadota</taxon>
        <taxon>Alphaproteobacteria</taxon>
        <taxon>Hyphomicrobiales</taxon>
        <taxon>Phreatobacteraceae</taxon>
        <taxon>Phreatobacter</taxon>
    </lineage>
</organism>